<dbReference type="InterPro" id="IPR007361">
    <property type="entry name" value="DUF427"/>
</dbReference>
<dbReference type="PANTHER" id="PTHR34310:SF8">
    <property type="entry name" value="CONSERVED PROTEIN"/>
    <property type="match status" value="1"/>
</dbReference>
<name>H0E6Y5_9ACTN</name>
<dbReference type="RefSeq" id="WP_007575776.1">
    <property type="nucleotide sequence ID" value="NZ_AGUD01000212.1"/>
</dbReference>
<dbReference type="EMBL" id="AGUD01000212">
    <property type="protein sequence ID" value="EHN10567.1"/>
    <property type="molecule type" value="Genomic_DNA"/>
</dbReference>
<gene>
    <name evidence="2" type="ORF">PAI11_25860</name>
</gene>
<organism evidence="2 3">
    <name type="scientific">Patulibacter medicamentivorans</name>
    <dbReference type="NCBI Taxonomy" id="1097667"/>
    <lineage>
        <taxon>Bacteria</taxon>
        <taxon>Bacillati</taxon>
        <taxon>Actinomycetota</taxon>
        <taxon>Thermoleophilia</taxon>
        <taxon>Solirubrobacterales</taxon>
        <taxon>Patulibacteraceae</taxon>
        <taxon>Patulibacter</taxon>
    </lineage>
</organism>
<dbReference type="Pfam" id="PF04248">
    <property type="entry name" value="NTP_transf_9"/>
    <property type="match status" value="2"/>
</dbReference>
<evidence type="ECO:0000313" key="2">
    <source>
        <dbReference type="EMBL" id="EHN10567.1"/>
    </source>
</evidence>
<reference evidence="2 3" key="1">
    <citation type="journal article" date="2013" name="Biodegradation">
        <title>Quantitative proteomic analysis of ibuprofen-degrading Patulibacter sp. strain I11.</title>
        <authorList>
            <person name="Almeida B."/>
            <person name="Kjeldal H."/>
            <person name="Lolas I."/>
            <person name="Knudsen A.D."/>
            <person name="Carvalho G."/>
            <person name="Nielsen K.L."/>
            <person name="Barreto Crespo M.T."/>
            <person name="Stensballe A."/>
            <person name="Nielsen J.L."/>
        </authorList>
    </citation>
    <scope>NUCLEOTIDE SEQUENCE [LARGE SCALE GENOMIC DNA]</scope>
    <source>
        <strain evidence="2 3">I11</strain>
    </source>
</reference>
<dbReference type="InterPro" id="IPR038694">
    <property type="entry name" value="DUF427_sf"/>
</dbReference>
<feature type="domain" description="DUF427" evidence="1">
    <location>
        <begin position="164"/>
        <end position="252"/>
    </location>
</feature>
<comment type="caution">
    <text evidence="2">The sequence shown here is derived from an EMBL/GenBank/DDBJ whole genome shotgun (WGS) entry which is preliminary data.</text>
</comment>
<proteinExistence type="predicted"/>
<feature type="domain" description="DUF427" evidence="1">
    <location>
        <begin position="41"/>
        <end position="132"/>
    </location>
</feature>
<accession>H0E6Y5</accession>
<dbReference type="Proteomes" id="UP000005143">
    <property type="component" value="Unassembled WGS sequence"/>
</dbReference>
<dbReference type="PATRIC" id="fig|1097667.3.peg.2567"/>
<sequence>MSLTLGTGPLAGTPGGRFNFDLKGASPAHQLYLQPYGPRLRAVIGGQVVLDSDRAQLLYETGIPPRVYAPLEDFRTDLLTRTATRTHCPFKGDASYWSLTVGGGIVEDAVWGYEEPLPATPWLRGLAALYPDKVDAWFAEEDRLVGHLRDPFHRVDVHDGSRPVEVRIGDQLVASTQRPKLLFETGLPARVYVPALDVVPSLVAPGSGLRTICPYKGEASYWTVAGVADVAWSYETPLAEASRIQAHLAFDDGVEGVRIDVG</sequence>
<keyword evidence="3" id="KW-1185">Reference proteome</keyword>
<dbReference type="OrthoDB" id="285364at2"/>
<dbReference type="AlphaFoldDB" id="H0E6Y5"/>
<evidence type="ECO:0000313" key="3">
    <source>
        <dbReference type="Proteomes" id="UP000005143"/>
    </source>
</evidence>
<dbReference type="PANTHER" id="PTHR34310">
    <property type="entry name" value="DUF427 DOMAIN PROTEIN (AFU_ORTHOLOGUE AFUA_3G02220)"/>
    <property type="match status" value="1"/>
</dbReference>
<protein>
    <recommendedName>
        <fullName evidence="1">DUF427 domain-containing protein</fullName>
    </recommendedName>
</protein>
<evidence type="ECO:0000259" key="1">
    <source>
        <dbReference type="Pfam" id="PF04248"/>
    </source>
</evidence>
<dbReference type="Gene3D" id="2.170.150.40">
    <property type="entry name" value="Domain of unknown function (DUF427)"/>
    <property type="match status" value="2"/>
</dbReference>